<gene>
    <name evidence="1" type="ORF">C5E45_33335</name>
</gene>
<protein>
    <submittedName>
        <fullName evidence="1">DUF3263 domain-containing protein</fullName>
    </submittedName>
</protein>
<dbReference type="InterPro" id="IPR021678">
    <property type="entry name" value="DUF3263"/>
</dbReference>
<dbReference type="EMBL" id="PSZC01000041">
    <property type="protein sequence ID" value="PPJ31495.1"/>
    <property type="molecule type" value="Genomic_DNA"/>
</dbReference>
<sequence>MDSAAARNLSASEDSSASEEIVAVVEGASGAVVEGASGAVVDGAPEGVAVDGLTRRELDILDFERKWWKYAGAKEEAIRELFAMSATRYYQVLNAVVDKPEALAADPMLVKRLRRLRASRQKSRAARRLGFQV</sequence>
<name>A0A2S6ACK1_9NOCA</name>
<reference evidence="1 2" key="1">
    <citation type="submission" date="2018-02" db="EMBL/GenBank/DDBJ databases">
        <title>8 Nocardia nova and 1 Nocardia cyriacigeorgica strain used for evolution to TMP-SMX.</title>
        <authorList>
            <person name="Mehta H."/>
            <person name="Weng J."/>
            <person name="Shamoo Y."/>
        </authorList>
    </citation>
    <scope>NUCLEOTIDE SEQUENCE [LARGE SCALE GENOMIC DNA]</scope>
    <source>
        <strain evidence="1 2">MDA3139</strain>
    </source>
</reference>
<accession>A0A2S6ACK1</accession>
<dbReference type="Proteomes" id="UP000239874">
    <property type="component" value="Unassembled WGS sequence"/>
</dbReference>
<organism evidence="1 2">
    <name type="scientific">Nocardia nova</name>
    <dbReference type="NCBI Taxonomy" id="37330"/>
    <lineage>
        <taxon>Bacteria</taxon>
        <taxon>Bacillati</taxon>
        <taxon>Actinomycetota</taxon>
        <taxon>Actinomycetes</taxon>
        <taxon>Mycobacteriales</taxon>
        <taxon>Nocardiaceae</taxon>
        <taxon>Nocardia</taxon>
    </lineage>
</organism>
<comment type="caution">
    <text evidence="1">The sequence shown here is derived from an EMBL/GenBank/DDBJ whole genome shotgun (WGS) entry which is preliminary data.</text>
</comment>
<evidence type="ECO:0000313" key="1">
    <source>
        <dbReference type="EMBL" id="PPJ31495.1"/>
    </source>
</evidence>
<proteinExistence type="predicted"/>
<evidence type="ECO:0000313" key="2">
    <source>
        <dbReference type="Proteomes" id="UP000239874"/>
    </source>
</evidence>
<dbReference type="Pfam" id="PF11662">
    <property type="entry name" value="DUF3263"/>
    <property type="match status" value="1"/>
</dbReference>
<dbReference type="OrthoDB" id="3268863at2"/>
<dbReference type="RefSeq" id="WP_104379256.1">
    <property type="nucleotide sequence ID" value="NZ_PSZC01000041.1"/>
</dbReference>
<dbReference type="AlphaFoldDB" id="A0A2S6ACK1"/>